<name>A0A3M7FGP1_HORWE</name>
<dbReference type="InterPro" id="IPR013094">
    <property type="entry name" value="AB_hydrolase_3"/>
</dbReference>
<gene>
    <name evidence="2" type="ORF">D0862_10557</name>
</gene>
<dbReference type="GO" id="GO:0016787">
    <property type="term" value="F:hydrolase activity"/>
    <property type="evidence" value="ECO:0007669"/>
    <property type="project" value="InterPro"/>
</dbReference>
<dbReference type="SUPFAM" id="SSF49785">
    <property type="entry name" value="Galactose-binding domain-like"/>
    <property type="match status" value="1"/>
</dbReference>
<sequence length="1417" mass="156082">MQQTALAAPAVTTGPGLLTAPRTHMVASLLRTWVWWLSGDGSDFDETVYVDTPGLGSGRVRCAICYPAGDTFAGRLRPLLLVFEGGGFILGQPEDGQRQDRMLADALDAVVISVDYAKAPRYPFPHSLLQLFHVLEWALSGSQCSLKVLPDPSKVAFMGNSAGGNLAAALTLLVAFTDGPLATYRRRLPTNFRQVAQVMLYPSLETGLPYRERFERASTAIQRESLPIAIAQFMEDTYLPTHINRAHLLIRPTLADSKVLSELQLPSALMITAGMDCLKQEADTYTGQLRQAGVSVFSHDYPDAKHGFSHYKKGRDYRAEDVEDCWGRIADIWRRSCGKYVQGAHFILSMKLSTVDAMKLFAIACLPLVLASAAPCKPEVFDVGANFANPPASVRPFFRYWVPDATVSDDIINKDVEAIKRAGAGGFELLGFYNYGGTQSEPAFSVTDWAKYGWGTEAWRNTTRAAFRSSKEHGLLMDYALGPNQGSGVPAHEDAEGLMLDLVPFNATVPFGGSFNDTLPGWGSGKFVSASIALVLESRVANWSATPGFENTFYYNGTRQVLASDSLEDVSSAVSGDGHLDLNFPSSDTGIEFRLFAFYQKRSGYREQVSPEKIVQIPQSPVDGYVQNGSWVNDHFSEAGAKLLIDFWEDSFLDLDLRELVREVGQYAWEDSMEFGTGVAVWWTPKMLEQFRSIIGYDFTKYLPLLYSHVSQTPGPLPSPDRFFTDDEDEGMSYLNDYYKTVRSIAHPTCISDKMAKTDPHQLTTLNRVYLETLQAWAQNALQSEYTAQVVYNLPMEMAANIPAVGIPETESLGFAHLVDAYRQFSAPANLAGRNIISNELGAVQLEAYTQTLPELIWDTKLSIVGGVNRIVYHGYPYSGYYPNTTWPGYTTFYYRFSAMHGPRQPAWEYYDDYMNWTARMQHIAQSGVAKTDVAFWVYDVTTYEIFSRYNSSDMDDAGFTYGYISPSNFDLEDAYVQDGILAPERQAYKAFVVRQNDSMTLAGVQKLEEFASNGLPIVFYGGIPDSVLSRSDEKDLESIYSILENMSKMEKVHIVPEGSLARSLISDVGITPKVAVETDGRWMTYWREDEVSAHSYVTLYNDASGASLGEGRSSGKVTVAAALGAPYVYDAWTGEVIAVRVCQHDEENMTIPVSLAGNQTAILAFHHDETPQCSLDRLPEGVSVRAASAAAPTFELLNRNRAAETFECHVEQTIKLPAAASAVELSDWTLIVESWTAPNKTSTDADYTYEAVKTNSSAFSLPSLQPWSEISDSLRNTSGVGFYSTNFTWPPGSASDAQAGSSGAEIDLAYILNTARVWVNGHQVAPLDPVAPVADISSFLVDGDNSITIVTATTLGAAVREYWEQISVAGVPVTLTAPAPREEAAQGLVAPVKLIPYSSTKIEGCYNLSYRRDEVI</sequence>
<dbReference type="InterPro" id="IPR053161">
    <property type="entry name" value="Ulvan_degrading_GH"/>
</dbReference>
<evidence type="ECO:0000313" key="3">
    <source>
        <dbReference type="Proteomes" id="UP000281468"/>
    </source>
</evidence>
<comment type="caution">
    <text evidence="2">The sequence shown here is derived from an EMBL/GenBank/DDBJ whole genome shotgun (WGS) entry which is preliminary data.</text>
</comment>
<dbReference type="PANTHER" id="PTHR36848">
    <property type="entry name" value="DNA-BINDING PROTEIN (PUTATIVE SECRETED PROTEIN)-RELATED"/>
    <property type="match status" value="1"/>
</dbReference>
<organism evidence="2 3">
    <name type="scientific">Hortaea werneckii</name>
    <name type="common">Black yeast</name>
    <name type="synonym">Cladosporium werneckii</name>
    <dbReference type="NCBI Taxonomy" id="91943"/>
    <lineage>
        <taxon>Eukaryota</taxon>
        <taxon>Fungi</taxon>
        <taxon>Dikarya</taxon>
        <taxon>Ascomycota</taxon>
        <taxon>Pezizomycotina</taxon>
        <taxon>Dothideomycetes</taxon>
        <taxon>Dothideomycetidae</taxon>
        <taxon>Mycosphaerellales</taxon>
        <taxon>Teratosphaeriaceae</taxon>
        <taxon>Hortaea</taxon>
    </lineage>
</organism>
<dbReference type="Pfam" id="PF17132">
    <property type="entry name" value="Glyco_hydro_106"/>
    <property type="match status" value="1"/>
</dbReference>
<dbReference type="InterPro" id="IPR008979">
    <property type="entry name" value="Galactose-bd-like_sf"/>
</dbReference>
<dbReference type="Gene3D" id="3.40.50.1820">
    <property type="entry name" value="alpha/beta hydrolase"/>
    <property type="match status" value="1"/>
</dbReference>
<evidence type="ECO:0000259" key="1">
    <source>
        <dbReference type="Pfam" id="PF07859"/>
    </source>
</evidence>
<dbReference type="Pfam" id="PF07859">
    <property type="entry name" value="Abhydrolase_3"/>
    <property type="match status" value="1"/>
</dbReference>
<reference evidence="2 3" key="1">
    <citation type="journal article" date="2018" name="BMC Genomics">
        <title>Genomic evidence for intraspecific hybridization in a clonal and extremely halotolerant yeast.</title>
        <authorList>
            <person name="Gostincar C."/>
            <person name="Stajich J.E."/>
            <person name="Zupancic J."/>
            <person name="Zalar P."/>
            <person name="Gunde-Cimerman N."/>
        </authorList>
    </citation>
    <scope>NUCLEOTIDE SEQUENCE [LARGE SCALE GENOMIC DNA]</scope>
    <source>
        <strain evidence="2 3">EXF-171</strain>
    </source>
</reference>
<dbReference type="VEuPathDB" id="FungiDB:BTJ68_05704"/>
<dbReference type="EMBL" id="QWIQ01000426">
    <property type="protein sequence ID" value="RMY87942.1"/>
    <property type="molecule type" value="Genomic_DNA"/>
</dbReference>
<dbReference type="PANTHER" id="PTHR36848:SF2">
    <property type="entry name" value="SECRETED PROTEIN"/>
    <property type="match status" value="1"/>
</dbReference>
<dbReference type="InterPro" id="IPR029058">
    <property type="entry name" value="AB_hydrolase_fold"/>
</dbReference>
<protein>
    <recommendedName>
        <fullName evidence="1">Alpha/beta hydrolase fold-3 domain-containing protein</fullName>
    </recommendedName>
</protein>
<evidence type="ECO:0000313" key="2">
    <source>
        <dbReference type="EMBL" id="RMY87942.1"/>
    </source>
</evidence>
<feature type="domain" description="Alpha/beta hydrolase fold-3" evidence="1">
    <location>
        <begin position="81"/>
        <end position="308"/>
    </location>
</feature>
<accession>A0A3M7FGP1</accession>
<proteinExistence type="predicted"/>
<dbReference type="SUPFAM" id="SSF53474">
    <property type="entry name" value="alpha/beta-Hydrolases"/>
    <property type="match status" value="1"/>
</dbReference>
<dbReference type="Proteomes" id="UP000281468">
    <property type="component" value="Unassembled WGS sequence"/>
</dbReference>
<dbReference type="Gene3D" id="2.60.120.260">
    <property type="entry name" value="Galactose-binding domain-like"/>
    <property type="match status" value="1"/>
</dbReference>